<evidence type="ECO:0000313" key="3">
    <source>
        <dbReference type="Proteomes" id="UP000291121"/>
    </source>
</evidence>
<feature type="region of interest" description="Disordered" evidence="1">
    <location>
        <begin position="131"/>
        <end position="171"/>
    </location>
</feature>
<accession>A0A4P6GIT3</accession>
<dbReference type="EMBL" id="CP024767">
    <property type="protein sequence ID" value="QAY85391.1"/>
    <property type="molecule type" value="Genomic_DNA"/>
</dbReference>
<evidence type="ECO:0008006" key="4">
    <source>
        <dbReference type="Google" id="ProtNLM"/>
    </source>
</evidence>
<keyword evidence="3" id="KW-1185">Reference proteome</keyword>
<evidence type="ECO:0000256" key="1">
    <source>
        <dbReference type="SAM" id="MobiDB-lite"/>
    </source>
</evidence>
<proteinExistence type="predicted"/>
<dbReference type="InterPro" id="IPR009636">
    <property type="entry name" value="SCAF"/>
</dbReference>
<reference evidence="2 3" key="1">
    <citation type="submission" date="2017-11" db="EMBL/GenBank/DDBJ databases">
        <title>Genome sequence of Pseudomonas arsenicoxydans ACM1.</title>
        <authorList>
            <person name="Nascimento F.X."/>
        </authorList>
    </citation>
    <scope>NUCLEOTIDE SEQUENCE [LARGE SCALE GENOMIC DNA]</scope>
    <source>
        <strain evidence="2 3">ACM1</strain>
    </source>
</reference>
<dbReference type="RefSeq" id="WP_208667572.1">
    <property type="nucleotide sequence ID" value="NZ_CP024767.1"/>
</dbReference>
<protein>
    <recommendedName>
        <fullName evidence="4">Scaffolding protein</fullName>
    </recommendedName>
</protein>
<dbReference type="AlphaFoldDB" id="A0A4P6GIT3"/>
<organism evidence="2 3">
    <name type="scientific">Pseudomonas arsenicoxydans</name>
    <dbReference type="NCBI Taxonomy" id="702115"/>
    <lineage>
        <taxon>Bacteria</taxon>
        <taxon>Pseudomonadati</taxon>
        <taxon>Pseudomonadota</taxon>
        <taxon>Gammaproteobacteria</taxon>
        <taxon>Pseudomonadales</taxon>
        <taxon>Pseudomonadaceae</taxon>
        <taxon>Pseudomonas</taxon>
    </lineage>
</organism>
<gene>
    <name evidence="2" type="ORF">CUN61_15935</name>
</gene>
<name>A0A4P6GIT3_9PSED</name>
<feature type="compositionally biased region" description="Pro residues" evidence="1">
    <location>
        <begin position="142"/>
        <end position="151"/>
    </location>
</feature>
<sequence>MSDQDPKPDDKGTFSAEYVRELRAENKGLRLKNTELQTKNDAADVTMAAAIKTAVEEASVTVKAEALKEATADADKRVLLAELKGEAVKAGLVDLDQLKLLDVDKVKLVDGKLDGAEALFNSLKESKPYLFGSVSSSSTAQNPPPKTPPEGKPAKDMTPEEYSAAKAALLN</sequence>
<evidence type="ECO:0000313" key="2">
    <source>
        <dbReference type="EMBL" id="QAY85391.1"/>
    </source>
</evidence>
<dbReference type="Proteomes" id="UP000291121">
    <property type="component" value="Chromosome"/>
</dbReference>
<dbReference type="Pfam" id="PF06810">
    <property type="entry name" value="Phage_scaffold"/>
    <property type="match status" value="1"/>
</dbReference>